<evidence type="ECO:0000313" key="3">
    <source>
        <dbReference type="Proteomes" id="UP000674143"/>
    </source>
</evidence>
<keyword evidence="1" id="KW-0812">Transmembrane</keyword>
<feature type="transmembrane region" description="Helical" evidence="1">
    <location>
        <begin position="157"/>
        <end position="179"/>
    </location>
</feature>
<dbReference type="AlphaFoldDB" id="A0A836KNY5"/>
<dbReference type="KEGG" id="loi:92361455"/>
<dbReference type="GeneID" id="92361455"/>
<evidence type="ECO:0008006" key="4">
    <source>
        <dbReference type="Google" id="ProtNLM"/>
    </source>
</evidence>
<accession>A0A836KNY5</accession>
<name>A0A836KNY5_9TRYP</name>
<gene>
    <name evidence="2" type="ORF">LSCM4_05582</name>
</gene>
<proteinExistence type="predicted"/>
<dbReference type="RefSeq" id="XP_067064335.1">
    <property type="nucleotide sequence ID" value="XM_067207521.1"/>
</dbReference>
<dbReference type="PANTHER" id="PTHR40741">
    <property type="entry name" value="AMASTIN-RELATED"/>
    <property type="match status" value="1"/>
</dbReference>
<dbReference type="EMBL" id="JAFHLR010000016">
    <property type="protein sequence ID" value="KAG5482329.1"/>
    <property type="molecule type" value="Genomic_DNA"/>
</dbReference>
<feature type="transmembrane region" description="Helical" evidence="1">
    <location>
        <begin position="114"/>
        <end position="136"/>
    </location>
</feature>
<organism evidence="2 3">
    <name type="scientific">Leishmania orientalis</name>
    <dbReference type="NCBI Taxonomy" id="2249476"/>
    <lineage>
        <taxon>Eukaryota</taxon>
        <taxon>Discoba</taxon>
        <taxon>Euglenozoa</taxon>
        <taxon>Kinetoplastea</taxon>
        <taxon>Metakinetoplastina</taxon>
        <taxon>Trypanosomatida</taxon>
        <taxon>Trypanosomatidae</taxon>
        <taxon>Leishmaniinae</taxon>
        <taxon>Leishmania</taxon>
    </lineage>
</organism>
<reference evidence="3" key="1">
    <citation type="journal article" date="2021" name="Microbiol. Resour. Announc.">
        <title>LGAAP: Leishmaniinae Genome Assembly and Annotation Pipeline.</title>
        <authorList>
            <person name="Almutairi H."/>
            <person name="Urbaniak M.D."/>
            <person name="Bates M.D."/>
            <person name="Jariyapan N."/>
            <person name="Kwakye-Nuako G."/>
            <person name="Thomaz-Soccol V."/>
            <person name="Al-Salem W.S."/>
            <person name="Dillon R.J."/>
            <person name="Bates P.A."/>
            <person name="Gatherer D."/>
        </authorList>
    </citation>
    <scope>NUCLEOTIDE SEQUENCE [LARGE SCALE GENOMIC DNA]</scope>
</reference>
<keyword evidence="3" id="KW-1185">Reference proteome</keyword>
<reference evidence="3" key="2">
    <citation type="journal article" date="2021" name="Sci. Data">
        <title>Chromosome-scale genome sequencing, assembly and annotation of six genomes from subfamily Leishmaniinae.</title>
        <authorList>
            <person name="Almutairi H."/>
            <person name="Urbaniak M.D."/>
            <person name="Bates M.D."/>
            <person name="Jariyapan N."/>
            <person name="Kwakye-Nuako G."/>
            <person name="Thomaz Soccol V."/>
            <person name="Al-Salem W.S."/>
            <person name="Dillon R.J."/>
            <person name="Bates P.A."/>
            <person name="Gatherer D."/>
        </authorList>
    </citation>
    <scope>NUCLEOTIDE SEQUENCE [LARGE SCALE GENOMIC DNA]</scope>
</reference>
<feature type="transmembrane region" description="Helical" evidence="1">
    <location>
        <begin position="75"/>
        <end position="102"/>
    </location>
</feature>
<feature type="transmembrane region" description="Helical" evidence="1">
    <location>
        <begin position="6"/>
        <end position="27"/>
    </location>
</feature>
<protein>
    <recommendedName>
        <fullName evidence="4">Amastin-like protein</fullName>
    </recommendedName>
</protein>
<keyword evidence="1" id="KW-0472">Membrane</keyword>
<keyword evidence="1" id="KW-1133">Transmembrane helix</keyword>
<dbReference type="PANTHER" id="PTHR40741:SF1">
    <property type="entry name" value="AMASTIN"/>
    <property type="match status" value="1"/>
</dbReference>
<dbReference type="Proteomes" id="UP000674143">
    <property type="component" value="Unassembled WGS sequence"/>
</dbReference>
<evidence type="ECO:0000256" key="1">
    <source>
        <dbReference type="SAM" id="Phobius"/>
    </source>
</evidence>
<sequence length="183" mass="20133">MLLTRILVLIFVTLLVACGVCAALFPLMRRRGTTNGHAWRTAVYLWYEEVTYTIGKNHYSTRAYHHHNRCDGFRIAAVLAAALDAAACGLGAIVCLLAAAHLCARTKFSICCSIMVLCLVTFASFAVSVASIVFVFRADFCVNDQTKRMLALRDEGYILEEGFIFLCVAASGFLIAVFVEIFS</sequence>
<dbReference type="PROSITE" id="PS51257">
    <property type="entry name" value="PROKAR_LIPOPROTEIN"/>
    <property type="match status" value="1"/>
</dbReference>
<comment type="caution">
    <text evidence="2">The sequence shown here is derived from an EMBL/GenBank/DDBJ whole genome shotgun (WGS) entry which is preliminary data.</text>
</comment>
<evidence type="ECO:0000313" key="2">
    <source>
        <dbReference type="EMBL" id="KAG5482329.1"/>
    </source>
</evidence>